<organism evidence="3 4">
    <name type="scientific">Prochlorococcus marinus XMU1408</name>
    <dbReference type="NCBI Taxonomy" id="2213228"/>
    <lineage>
        <taxon>Bacteria</taxon>
        <taxon>Bacillati</taxon>
        <taxon>Cyanobacteriota</taxon>
        <taxon>Cyanophyceae</taxon>
        <taxon>Synechococcales</taxon>
        <taxon>Prochlorococcaceae</taxon>
        <taxon>Prochlorococcus</taxon>
    </lineage>
</organism>
<dbReference type="AlphaFoldDB" id="A0A318R210"/>
<protein>
    <submittedName>
        <fullName evidence="3">SAM-dependent methyltransferase</fullName>
    </submittedName>
</protein>
<evidence type="ECO:0000256" key="1">
    <source>
        <dbReference type="ARBA" id="ARBA00022603"/>
    </source>
</evidence>
<keyword evidence="2 3" id="KW-0808">Transferase</keyword>
<dbReference type="Pfam" id="PF02636">
    <property type="entry name" value="Methyltransf_28"/>
    <property type="match status" value="1"/>
</dbReference>
<evidence type="ECO:0000256" key="2">
    <source>
        <dbReference type="ARBA" id="ARBA00022679"/>
    </source>
</evidence>
<dbReference type="SUPFAM" id="SSF53335">
    <property type="entry name" value="S-adenosyl-L-methionine-dependent methyltransferases"/>
    <property type="match status" value="1"/>
</dbReference>
<proteinExistence type="predicted"/>
<sequence length="400" mass="45482">MIDPTARCPKWLIGHMIERGGSISFYEYMDLVLNDPGNGFYSTGRLKIGKDGDFCTSPSLSNDFARLLAVQVAEWFLNLEKGRIDTDLFSLVEIGPGEGSLSRDLIDAIYEIAPALISKIELVLVELNVGMRERQEKVVENIKGVNCRWSNLDELSLKPVTGVIIANEVLDAFPVERLVFRDKKVFRQGVSLRKIDDKYFLSFVDLKITTAISQFLNDSKSLLKVEFPPKDICNEWVTEWHCDVPIWFRKLSKVLINGSLLVVDYALESKRYYNAMRKSGTLISYKNQEANTNLLKDAGFCDLTAHLCIESTVYYAITNGWKFMGEARQGQALLALGLSKFLYSLQNMNNNDLSTVLDRRESLLRLVDPMGLGEFRWLAFQKGNSKDLILRNRFLEEPIS</sequence>
<dbReference type="OrthoDB" id="9794208at2"/>
<dbReference type="PANTHER" id="PTHR12049:SF7">
    <property type="entry name" value="PROTEIN ARGININE METHYLTRANSFERASE NDUFAF7, MITOCHONDRIAL"/>
    <property type="match status" value="1"/>
</dbReference>
<dbReference type="InterPro" id="IPR038375">
    <property type="entry name" value="NDUFAF7_sf"/>
</dbReference>
<evidence type="ECO:0000313" key="3">
    <source>
        <dbReference type="EMBL" id="PYE03276.1"/>
    </source>
</evidence>
<name>A0A318R210_PROMR</name>
<evidence type="ECO:0000313" key="4">
    <source>
        <dbReference type="Proteomes" id="UP000247807"/>
    </source>
</evidence>
<gene>
    <name evidence="3" type="ORF">DNJ73_03650</name>
</gene>
<dbReference type="EMBL" id="QJUE01000002">
    <property type="protein sequence ID" value="PYE03276.1"/>
    <property type="molecule type" value="Genomic_DNA"/>
</dbReference>
<dbReference type="InterPro" id="IPR029063">
    <property type="entry name" value="SAM-dependent_MTases_sf"/>
</dbReference>
<dbReference type="GO" id="GO:0032259">
    <property type="term" value="P:methylation"/>
    <property type="evidence" value="ECO:0007669"/>
    <property type="project" value="UniProtKB-KW"/>
</dbReference>
<dbReference type="PANTHER" id="PTHR12049">
    <property type="entry name" value="PROTEIN ARGININE METHYLTRANSFERASE NDUFAF7, MITOCHONDRIAL"/>
    <property type="match status" value="1"/>
</dbReference>
<dbReference type="InterPro" id="IPR003788">
    <property type="entry name" value="NDUFAF7"/>
</dbReference>
<dbReference type="Gene3D" id="3.40.50.12710">
    <property type="match status" value="1"/>
</dbReference>
<comment type="caution">
    <text evidence="3">The sequence shown here is derived from an EMBL/GenBank/DDBJ whole genome shotgun (WGS) entry which is preliminary data.</text>
</comment>
<dbReference type="GO" id="GO:0035243">
    <property type="term" value="F:protein-arginine omega-N symmetric methyltransferase activity"/>
    <property type="evidence" value="ECO:0007669"/>
    <property type="project" value="TreeGrafter"/>
</dbReference>
<accession>A0A318R210</accession>
<keyword evidence="1 3" id="KW-0489">Methyltransferase</keyword>
<reference evidence="3 4" key="1">
    <citation type="journal article" date="2018" name="Appl. Environ. Microbiol.">
        <title>Genome rearrangement shapes Prochlorococcus ecological adaptation.</title>
        <authorList>
            <person name="Yan W."/>
            <person name="Wei S."/>
            <person name="Wang Q."/>
            <person name="Xiao X."/>
            <person name="Zeng Q."/>
            <person name="Jiao N."/>
            <person name="Zhang R."/>
        </authorList>
    </citation>
    <scope>NUCLEOTIDE SEQUENCE [LARGE SCALE GENOMIC DNA]</scope>
    <source>
        <strain evidence="3 4">XMU1408</strain>
    </source>
</reference>
<dbReference type="Proteomes" id="UP000247807">
    <property type="component" value="Unassembled WGS sequence"/>
</dbReference>